<keyword evidence="3" id="KW-1185">Reference proteome</keyword>
<proteinExistence type="predicted"/>
<dbReference type="EMBL" id="JACGWL010000005">
    <property type="protein sequence ID" value="KAK4403147.1"/>
    <property type="molecule type" value="Genomic_DNA"/>
</dbReference>
<evidence type="ECO:0000313" key="3">
    <source>
        <dbReference type="Proteomes" id="UP001289374"/>
    </source>
</evidence>
<protein>
    <submittedName>
        <fullName evidence="2">Uncharacterized protein</fullName>
    </submittedName>
</protein>
<reference evidence="2" key="1">
    <citation type="submission" date="2020-06" db="EMBL/GenBank/DDBJ databases">
        <authorList>
            <person name="Li T."/>
            <person name="Hu X."/>
            <person name="Zhang T."/>
            <person name="Song X."/>
            <person name="Zhang H."/>
            <person name="Dai N."/>
            <person name="Sheng W."/>
            <person name="Hou X."/>
            <person name="Wei L."/>
        </authorList>
    </citation>
    <scope>NUCLEOTIDE SEQUENCE</scope>
    <source>
        <strain evidence="2">K16</strain>
        <tissue evidence="2">Leaf</tissue>
    </source>
</reference>
<organism evidence="2 3">
    <name type="scientific">Sesamum angolense</name>
    <dbReference type="NCBI Taxonomy" id="2727404"/>
    <lineage>
        <taxon>Eukaryota</taxon>
        <taxon>Viridiplantae</taxon>
        <taxon>Streptophyta</taxon>
        <taxon>Embryophyta</taxon>
        <taxon>Tracheophyta</taxon>
        <taxon>Spermatophyta</taxon>
        <taxon>Magnoliopsida</taxon>
        <taxon>eudicotyledons</taxon>
        <taxon>Gunneridae</taxon>
        <taxon>Pentapetalae</taxon>
        <taxon>asterids</taxon>
        <taxon>lamiids</taxon>
        <taxon>Lamiales</taxon>
        <taxon>Pedaliaceae</taxon>
        <taxon>Sesamum</taxon>
    </lineage>
</organism>
<name>A0AAE1X0N5_9LAMI</name>
<comment type="caution">
    <text evidence="2">The sequence shown here is derived from an EMBL/GenBank/DDBJ whole genome shotgun (WGS) entry which is preliminary data.</text>
</comment>
<feature type="region of interest" description="Disordered" evidence="1">
    <location>
        <begin position="160"/>
        <end position="179"/>
    </location>
</feature>
<accession>A0AAE1X0N5</accession>
<gene>
    <name evidence="2" type="ORF">Sango_1055400</name>
</gene>
<evidence type="ECO:0000313" key="2">
    <source>
        <dbReference type="EMBL" id="KAK4403147.1"/>
    </source>
</evidence>
<dbReference type="Proteomes" id="UP001289374">
    <property type="component" value="Unassembled WGS sequence"/>
</dbReference>
<reference evidence="2" key="2">
    <citation type="journal article" date="2024" name="Plant">
        <title>Genomic evolution and insights into agronomic trait innovations of Sesamum species.</title>
        <authorList>
            <person name="Miao H."/>
            <person name="Wang L."/>
            <person name="Qu L."/>
            <person name="Liu H."/>
            <person name="Sun Y."/>
            <person name="Le M."/>
            <person name="Wang Q."/>
            <person name="Wei S."/>
            <person name="Zheng Y."/>
            <person name="Lin W."/>
            <person name="Duan Y."/>
            <person name="Cao H."/>
            <person name="Xiong S."/>
            <person name="Wang X."/>
            <person name="Wei L."/>
            <person name="Li C."/>
            <person name="Ma Q."/>
            <person name="Ju M."/>
            <person name="Zhao R."/>
            <person name="Li G."/>
            <person name="Mu C."/>
            <person name="Tian Q."/>
            <person name="Mei H."/>
            <person name="Zhang T."/>
            <person name="Gao T."/>
            <person name="Zhang H."/>
        </authorList>
    </citation>
    <scope>NUCLEOTIDE SEQUENCE</scope>
    <source>
        <strain evidence="2">K16</strain>
    </source>
</reference>
<dbReference type="AlphaFoldDB" id="A0AAE1X0N5"/>
<evidence type="ECO:0000256" key="1">
    <source>
        <dbReference type="SAM" id="MobiDB-lite"/>
    </source>
</evidence>
<sequence>MRLSSMTLKHQKGRLSLDDLMIAISIEEEHKTHKMLVEHQSRANLIMGNKKVNKATNRRTVSMGNSNTSEVLRIGTKVLVPKHNRKKLGPETVDIVFLDYVETSYALRFLVIKSEIPSIEINTIVEFCDAVFREDVFPIKIGIPSSVSLDDSLASTSIPEHVEKMSNEGVKPSSTSPTH</sequence>